<evidence type="ECO:0000256" key="6">
    <source>
        <dbReference type="SAM" id="Phobius"/>
    </source>
</evidence>
<evidence type="ECO:0000256" key="1">
    <source>
        <dbReference type="ARBA" id="ARBA00004370"/>
    </source>
</evidence>
<feature type="transmembrane region" description="Helical" evidence="6">
    <location>
        <begin position="268"/>
        <end position="292"/>
    </location>
</feature>
<keyword evidence="4 6" id="KW-0472">Membrane</keyword>
<keyword evidence="9" id="KW-1185">Reference proteome</keyword>
<feature type="transmembrane region" description="Helical" evidence="6">
    <location>
        <begin position="226"/>
        <end position="248"/>
    </location>
</feature>
<dbReference type="EC" id="3.4.21.89" evidence="5"/>
<feature type="transmembrane region" description="Helical" evidence="6">
    <location>
        <begin position="49"/>
        <end position="69"/>
    </location>
</feature>
<dbReference type="GO" id="GO:0009003">
    <property type="term" value="F:signal peptidase activity"/>
    <property type="evidence" value="ECO:0007669"/>
    <property type="project" value="UniProtKB-EC"/>
</dbReference>
<keyword evidence="8" id="KW-0378">Hydrolase</keyword>
<sequence>MLQNIQIKKFDIGYNYSPKMFVIILLMLLVVPVVPSLRNIFNASPYIAFIYWGSIIIIQLLFIPSNYMIRRTKVKEQAKMYSISGAIFFITVSFLVGVLMKCLKRSPYDSSFLGVFLNIITIVPVIVSREMIRDYIVSVSWKILKHKLTAIVIFTIIIALTEINFGKIQNLKDAESILAYLVRDILPVFSRNFLLSVLVFYGGAISGIIYYGMVEGFFKFFPFIPEFSWLVDGAIGLVIPILLGMYFWERCEIYRADKIVRSSKAEFGYFYFILLSVSIIFSWFIVGVFLFYPSVILTGSMQPKMYPGDVIIIKKILEEKEIYKLKEGDIINFKRENFTITHRIKKIEEDEAGNITFRTKGDNNKSEDVDSVNPNDVKGIVIKVIPKIGIPIYMLKSNDDIPEGVVN</sequence>
<accession>A0ABR6TMY1</accession>
<evidence type="ECO:0000256" key="4">
    <source>
        <dbReference type="ARBA" id="ARBA00023136"/>
    </source>
</evidence>
<feature type="transmembrane region" description="Helical" evidence="6">
    <location>
        <begin position="81"/>
        <end position="99"/>
    </location>
</feature>
<feature type="domain" description="Peptidase S26" evidence="7">
    <location>
        <begin position="273"/>
        <end position="347"/>
    </location>
</feature>
<dbReference type="NCBIfam" id="TIGR02228">
    <property type="entry name" value="sigpep_I_arch"/>
    <property type="match status" value="1"/>
</dbReference>
<feature type="transmembrane region" description="Helical" evidence="6">
    <location>
        <begin position="20"/>
        <end position="37"/>
    </location>
</feature>
<dbReference type="Proteomes" id="UP000713904">
    <property type="component" value="Unassembled WGS sequence"/>
</dbReference>
<reference evidence="8 9" key="1">
    <citation type="submission" date="2020-05" db="EMBL/GenBank/DDBJ databases">
        <title>Draft genome of xy-202 and genomic insight in genome of the genus Peptostreptococcus.</title>
        <authorList>
            <person name="Zhang Z."/>
        </authorList>
    </citation>
    <scope>NUCLEOTIDE SEQUENCE [LARGE SCALE GENOMIC DNA]</scope>
    <source>
        <strain evidence="8 9">DSM 27025</strain>
    </source>
</reference>
<name>A0ABR6TMY1_9FIRM</name>
<dbReference type="EMBL" id="JABGBW010000006">
    <property type="protein sequence ID" value="MBC2576498.1"/>
    <property type="molecule type" value="Genomic_DNA"/>
</dbReference>
<feature type="transmembrane region" description="Helical" evidence="6">
    <location>
        <begin position="111"/>
        <end position="127"/>
    </location>
</feature>
<dbReference type="CDD" id="cd06530">
    <property type="entry name" value="S26_SPase_I"/>
    <property type="match status" value="1"/>
</dbReference>
<evidence type="ECO:0000256" key="5">
    <source>
        <dbReference type="NCBIfam" id="TIGR02228"/>
    </source>
</evidence>
<evidence type="ECO:0000259" key="7">
    <source>
        <dbReference type="Pfam" id="PF10502"/>
    </source>
</evidence>
<dbReference type="InterPro" id="IPR036286">
    <property type="entry name" value="LexA/Signal_pep-like_sf"/>
</dbReference>
<dbReference type="PRINTS" id="PR00728">
    <property type="entry name" value="SIGNALPTASE"/>
</dbReference>
<evidence type="ECO:0000313" key="8">
    <source>
        <dbReference type="EMBL" id="MBC2576498.1"/>
    </source>
</evidence>
<feature type="transmembrane region" description="Helical" evidence="6">
    <location>
        <begin position="193"/>
        <end position="214"/>
    </location>
</feature>
<dbReference type="RefSeq" id="WP_185624520.1">
    <property type="nucleotide sequence ID" value="NZ_JABGBW010000006.1"/>
</dbReference>
<evidence type="ECO:0000256" key="2">
    <source>
        <dbReference type="ARBA" id="ARBA00022692"/>
    </source>
</evidence>
<evidence type="ECO:0000256" key="3">
    <source>
        <dbReference type="ARBA" id="ARBA00022989"/>
    </source>
</evidence>
<dbReference type="Pfam" id="PF10502">
    <property type="entry name" value="Peptidase_S26"/>
    <property type="match status" value="1"/>
</dbReference>
<dbReference type="InterPro" id="IPR001733">
    <property type="entry name" value="Peptidase_S26B"/>
</dbReference>
<organism evidence="8 9">
    <name type="scientific">Peptostreptococcus canis</name>
    <dbReference type="NCBI Taxonomy" id="1159213"/>
    <lineage>
        <taxon>Bacteria</taxon>
        <taxon>Bacillati</taxon>
        <taxon>Bacillota</taxon>
        <taxon>Clostridia</taxon>
        <taxon>Peptostreptococcales</taxon>
        <taxon>Peptostreptococcaceae</taxon>
        <taxon>Peptostreptococcus</taxon>
    </lineage>
</organism>
<keyword evidence="2 6" id="KW-0812">Transmembrane</keyword>
<dbReference type="PANTHER" id="PTHR10806">
    <property type="entry name" value="SIGNAL PEPTIDASE COMPLEX CATALYTIC SUBUNIT SEC11"/>
    <property type="match status" value="1"/>
</dbReference>
<keyword evidence="3 6" id="KW-1133">Transmembrane helix</keyword>
<comment type="subcellular location">
    <subcellularLocation>
        <location evidence="1">Membrane</location>
    </subcellularLocation>
</comment>
<evidence type="ECO:0000313" key="9">
    <source>
        <dbReference type="Proteomes" id="UP000713904"/>
    </source>
</evidence>
<dbReference type="PANTHER" id="PTHR10806:SF6">
    <property type="entry name" value="SIGNAL PEPTIDASE COMPLEX CATALYTIC SUBUNIT SEC11"/>
    <property type="match status" value="1"/>
</dbReference>
<comment type="caution">
    <text evidence="8">The sequence shown here is derived from an EMBL/GenBank/DDBJ whole genome shotgun (WGS) entry which is preliminary data.</text>
</comment>
<dbReference type="SUPFAM" id="SSF51306">
    <property type="entry name" value="LexA/Signal peptidase"/>
    <property type="match status" value="1"/>
</dbReference>
<gene>
    <name evidence="8" type="ORF">HLB29_07335</name>
</gene>
<proteinExistence type="predicted"/>
<dbReference type="InterPro" id="IPR019533">
    <property type="entry name" value="Peptidase_S26"/>
</dbReference>
<protein>
    <recommendedName>
        <fullName evidence="5">Signal peptidase I</fullName>
        <ecNumber evidence="5">3.4.21.89</ecNumber>
    </recommendedName>
</protein>